<name>A0A8R7VIL5_TRIUA</name>
<keyword evidence="2" id="KW-1185">Reference proteome</keyword>
<proteinExistence type="predicted"/>
<evidence type="ECO:0008006" key="3">
    <source>
        <dbReference type="Google" id="ProtNLM"/>
    </source>
</evidence>
<dbReference type="PANTHER" id="PTHR34709">
    <property type="entry name" value="OS10G0396666 PROTEIN"/>
    <property type="match status" value="1"/>
</dbReference>
<reference evidence="1" key="2">
    <citation type="submission" date="2022-06" db="UniProtKB">
        <authorList>
            <consortium name="EnsemblPlants"/>
        </authorList>
    </citation>
    <scope>IDENTIFICATION</scope>
</reference>
<accession>A0A8R7VIL5</accession>
<sequence length="201" mass="23268">MTHLQQLSPHPLVVHGHNVFSQDHRDWSMLLNHFDHVSILNLRLYYMPVIGYGQFLMKEMTKFPNITILKLEVLACGHSFGASSFHLLRMSSGIRELKLKLLDMPRGLEGQIACRSGCRCVEPSNWETKELVLRCLEEIEIDGFIGTEHELALVRRLFKWTTMLKRMTVHFNDSVTQSKGKELCQLLLSFSTPEICMKFLH</sequence>
<evidence type="ECO:0000313" key="2">
    <source>
        <dbReference type="Proteomes" id="UP000015106"/>
    </source>
</evidence>
<dbReference type="InterPro" id="IPR055312">
    <property type="entry name" value="FBL15-like"/>
</dbReference>
<evidence type="ECO:0000313" key="1">
    <source>
        <dbReference type="EnsemblPlants" id="TuG1812S0002530600.01.T01"/>
    </source>
</evidence>
<dbReference type="Proteomes" id="UP000015106">
    <property type="component" value="Unassembled WGS sequence"/>
</dbReference>
<dbReference type="EnsemblPlants" id="TuG1812S0002530600.01.T01">
    <property type="protein sequence ID" value="TuG1812S0002530600.01.T01"/>
    <property type="gene ID" value="TuG1812S0002530600.01"/>
</dbReference>
<dbReference type="Gramene" id="TuG1812S0002530600.01.T01">
    <property type="protein sequence ID" value="TuG1812S0002530600.01.T01"/>
    <property type="gene ID" value="TuG1812S0002530600.01"/>
</dbReference>
<reference evidence="2" key="1">
    <citation type="journal article" date="2013" name="Nature">
        <title>Draft genome of the wheat A-genome progenitor Triticum urartu.</title>
        <authorList>
            <person name="Ling H.Q."/>
            <person name="Zhao S."/>
            <person name="Liu D."/>
            <person name="Wang J."/>
            <person name="Sun H."/>
            <person name="Zhang C."/>
            <person name="Fan H."/>
            <person name="Li D."/>
            <person name="Dong L."/>
            <person name="Tao Y."/>
            <person name="Gao C."/>
            <person name="Wu H."/>
            <person name="Li Y."/>
            <person name="Cui Y."/>
            <person name="Guo X."/>
            <person name="Zheng S."/>
            <person name="Wang B."/>
            <person name="Yu K."/>
            <person name="Liang Q."/>
            <person name="Yang W."/>
            <person name="Lou X."/>
            <person name="Chen J."/>
            <person name="Feng M."/>
            <person name="Jian J."/>
            <person name="Zhang X."/>
            <person name="Luo G."/>
            <person name="Jiang Y."/>
            <person name="Liu J."/>
            <person name="Wang Z."/>
            <person name="Sha Y."/>
            <person name="Zhang B."/>
            <person name="Wu H."/>
            <person name="Tang D."/>
            <person name="Shen Q."/>
            <person name="Xue P."/>
            <person name="Zou S."/>
            <person name="Wang X."/>
            <person name="Liu X."/>
            <person name="Wang F."/>
            <person name="Yang Y."/>
            <person name="An X."/>
            <person name="Dong Z."/>
            <person name="Zhang K."/>
            <person name="Zhang X."/>
            <person name="Luo M.C."/>
            <person name="Dvorak J."/>
            <person name="Tong Y."/>
            <person name="Wang J."/>
            <person name="Yang H."/>
            <person name="Li Z."/>
            <person name="Wang D."/>
            <person name="Zhang A."/>
            <person name="Wang J."/>
        </authorList>
    </citation>
    <scope>NUCLEOTIDE SEQUENCE</scope>
    <source>
        <strain evidence="2">cv. G1812</strain>
    </source>
</reference>
<dbReference type="PANTHER" id="PTHR34709:SF61">
    <property type="entry name" value="OS07G0229100 PROTEIN"/>
    <property type="match status" value="1"/>
</dbReference>
<organism evidence="1 2">
    <name type="scientific">Triticum urartu</name>
    <name type="common">Red wild einkorn</name>
    <name type="synonym">Crithodium urartu</name>
    <dbReference type="NCBI Taxonomy" id="4572"/>
    <lineage>
        <taxon>Eukaryota</taxon>
        <taxon>Viridiplantae</taxon>
        <taxon>Streptophyta</taxon>
        <taxon>Embryophyta</taxon>
        <taxon>Tracheophyta</taxon>
        <taxon>Spermatophyta</taxon>
        <taxon>Magnoliopsida</taxon>
        <taxon>Liliopsida</taxon>
        <taxon>Poales</taxon>
        <taxon>Poaceae</taxon>
        <taxon>BOP clade</taxon>
        <taxon>Pooideae</taxon>
        <taxon>Triticodae</taxon>
        <taxon>Triticeae</taxon>
        <taxon>Triticinae</taxon>
        <taxon>Triticum</taxon>
    </lineage>
</organism>
<dbReference type="AlphaFoldDB" id="A0A8R7VIL5"/>
<protein>
    <recommendedName>
        <fullName evidence="3">FBD domain-containing protein</fullName>
    </recommendedName>
</protein>